<feature type="compositionally biased region" description="Basic and acidic residues" evidence="1">
    <location>
        <begin position="29"/>
        <end position="58"/>
    </location>
</feature>
<dbReference type="HOGENOM" id="CLU_834487_0_0_1"/>
<dbReference type="InParanoid" id="G8YCL9"/>
<protein>
    <submittedName>
        <fullName evidence="2">Piso0_002441 protein</fullName>
    </submittedName>
</protein>
<dbReference type="OMA" id="MWADAED"/>
<keyword evidence="3" id="KW-1185">Reference proteome</keyword>
<dbReference type="Proteomes" id="UP000005222">
    <property type="component" value="Chromosome J"/>
</dbReference>
<reference evidence="2 3" key="1">
    <citation type="journal article" date="2012" name="G3 (Bethesda)">
        <title>Pichia sorbitophila, an interspecies yeast hybrid reveals early steps of genome resolution following polyploidization.</title>
        <authorList>
            <person name="Leh Louis V."/>
            <person name="Despons L."/>
            <person name="Friedrich A."/>
            <person name="Martin T."/>
            <person name="Durrens P."/>
            <person name="Casaregola S."/>
            <person name="Neuveglise C."/>
            <person name="Fairhead C."/>
            <person name="Marck C."/>
            <person name="Cruz J.A."/>
            <person name="Straub M.L."/>
            <person name="Kugler V."/>
            <person name="Sacerdot C."/>
            <person name="Uzunov Z."/>
            <person name="Thierry A."/>
            <person name="Weiss S."/>
            <person name="Bleykasten C."/>
            <person name="De Montigny J."/>
            <person name="Jacques N."/>
            <person name="Jung P."/>
            <person name="Lemaire M."/>
            <person name="Mallet S."/>
            <person name="Morel G."/>
            <person name="Richard G.F."/>
            <person name="Sarkar A."/>
            <person name="Savel G."/>
            <person name="Schacherer J."/>
            <person name="Seret M.L."/>
            <person name="Talla E."/>
            <person name="Samson G."/>
            <person name="Jubin C."/>
            <person name="Poulain J."/>
            <person name="Vacherie B."/>
            <person name="Barbe V."/>
            <person name="Pelletier E."/>
            <person name="Sherman D.J."/>
            <person name="Westhof E."/>
            <person name="Weissenbach J."/>
            <person name="Baret P.V."/>
            <person name="Wincker P."/>
            <person name="Gaillardin C."/>
            <person name="Dujon B."/>
            <person name="Souciet J.L."/>
        </authorList>
    </citation>
    <scope>NUCLEOTIDE SEQUENCE [LARGE SCALE GENOMIC DNA]</scope>
    <source>
        <strain evidence="3">ATCC MYA-4447 / BCRC 22081 / CBS 7064 / NBRC 10061 / NRRL Y-12695</strain>
    </source>
</reference>
<name>G8YCL9_PICSO</name>
<feature type="compositionally biased region" description="Basic residues" evidence="1">
    <location>
        <begin position="136"/>
        <end position="152"/>
    </location>
</feature>
<accession>G8YCL9</accession>
<feature type="compositionally biased region" description="Basic and acidic residues" evidence="1">
    <location>
        <begin position="9"/>
        <end position="22"/>
    </location>
</feature>
<feature type="compositionally biased region" description="Basic residues" evidence="1">
    <location>
        <begin position="86"/>
        <end position="96"/>
    </location>
</feature>
<dbReference type="EMBL" id="FO082050">
    <property type="protein sequence ID" value="CCE82700.1"/>
    <property type="molecule type" value="Genomic_DNA"/>
</dbReference>
<evidence type="ECO:0000313" key="2">
    <source>
        <dbReference type="EMBL" id="CCE82700.1"/>
    </source>
</evidence>
<feature type="compositionally biased region" description="Polar residues" evidence="1">
    <location>
        <begin position="106"/>
        <end position="132"/>
    </location>
</feature>
<dbReference type="AlphaFoldDB" id="G8YCL9"/>
<gene>
    <name evidence="2" type="primary">Piso0_002441</name>
    <name evidence="2" type="ORF">GNLVRS01_PISO0J12065g</name>
</gene>
<feature type="region of interest" description="Disordered" evidence="1">
    <location>
        <begin position="1"/>
        <end position="310"/>
    </location>
</feature>
<dbReference type="eggNOG" id="ENOG502T2RZ">
    <property type="taxonomic scope" value="Eukaryota"/>
</dbReference>
<feature type="compositionally biased region" description="Basic residues" evidence="1">
    <location>
        <begin position="277"/>
        <end position="290"/>
    </location>
</feature>
<organism evidence="2 3">
    <name type="scientific">Pichia sorbitophila (strain ATCC MYA-4447 / BCRC 22081 / CBS 7064 / NBRC 10061 / NRRL Y-12695)</name>
    <name type="common">Hybrid yeast</name>
    <dbReference type="NCBI Taxonomy" id="559304"/>
    <lineage>
        <taxon>Eukaryota</taxon>
        <taxon>Fungi</taxon>
        <taxon>Dikarya</taxon>
        <taxon>Ascomycota</taxon>
        <taxon>Saccharomycotina</taxon>
        <taxon>Pichiomycetes</taxon>
        <taxon>Debaryomycetaceae</taxon>
        <taxon>Millerozyma</taxon>
    </lineage>
</organism>
<proteinExistence type="predicted"/>
<feature type="compositionally biased region" description="Basic and acidic residues" evidence="1">
    <location>
        <begin position="291"/>
        <end position="310"/>
    </location>
</feature>
<sequence length="333" mass="37419">MSKLVSKWASEEELRPPAEPKVRRSSKGGSREEAKDVNSRSNEQDTKLSKSITSEKTKPLVSKWATVDDSDQRKDPGVSGDVRSSHISKKKQPRNRGARDDRHNINEQLPSPPNTGDDSQQLSNRIGQFNNEKQGKRTSPRKPRRDRLRKPSKQQSAEESQDETEPTGMSEAGMSFAARLGLPVSPHDNNHKQSSEEPLDNQEIQNNDAHEWSDIEQSDQDVDEHQSSYHAGSDSDDEKPPMTKAATSLASRLGLLSVDDDSRAKPSQNSSSTKESHHSKRRNRPSKKNTKKENKEDNTPSLPKNDEKLNEEIKDLFNNLTDKSANWADLVDE</sequence>
<evidence type="ECO:0000256" key="1">
    <source>
        <dbReference type="SAM" id="MobiDB-lite"/>
    </source>
</evidence>
<evidence type="ECO:0000313" key="3">
    <source>
        <dbReference type="Proteomes" id="UP000005222"/>
    </source>
</evidence>